<evidence type="ECO:0000256" key="1">
    <source>
        <dbReference type="ARBA" id="ARBA00022741"/>
    </source>
</evidence>
<dbReference type="GO" id="GO:0000462">
    <property type="term" value="P:maturation of SSU-rRNA from tricistronic rRNA transcript (SSU-rRNA, 5.8S rRNA, LSU-rRNA)"/>
    <property type="evidence" value="ECO:0007669"/>
    <property type="project" value="TreeGrafter"/>
</dbReference>
<accession>A0A183FR35</accession>
<keyword evidence="3" id="KW-0347">Helicase</keyword>
<dbReference type="GO" id="GO:0004386">
    <property type="term" value="F:helicase activity"/>
    <property type="evidence" value="ECO:0007669"/>
    <property type="project" value="UniProtKB-KW"/>
</dbReference>
<dbReference type="PANTHER" id="PTHR18934:SF99">
    <property type="entry name" value="ATP-DEPENDENT RNA HELICASE DHX37-RELATED"/>
    <property type="match status" value="1"/>
</dbReference>
<keyword evidence="4" id="KW-0067">ATP-binding</keyword>
<dbReference type="Pfam" id="PF21010">
    <property type="entry name" value="HA2_C"/>
    <property type="match status" value="1"/>
</dbReference>
<keyword evidence="2" id="KW-0378">Hydrolase</keyword>
<name>A0A183FR35_HELPZ</name>
<evidence type="ECO:0000313" key="8">
    <source>
        <dbReference type="WBParaSite" id="HPBE_0001025801-mRNA-1"/>
    </source>
</evidence>
<evidence type="ECO:0000256" key="4">
    <source>
        <dbReference type="ARBA" id="ARBA00022840"/>
    </source>
</evidence>
<dbReference type="GO" id="GO:0016787">
    <property type="term" value="F:hydrolase activity"/>
    <property type="evidence" value="ECO:0007669"/>
    <property type="project" value="UniProtKB-KW"/>
</dbReference>
<dbReference type="GO" id="GO:0005524">
    <property type="term" value="F:ATP binding"/>
    <property type="evidence" value="ECO:0007669"/>
    <property type="project" value="UniProtKB-KW"/>
</dbReference>
<feature type="domain" description="DEAD-box helicase OB fold" evidence="5">
    <location>
        <begin position="154"/>
        <end position="241"/>
    </location>
</feature>
<proteinExistence type="predicted"/>
<dbReference type="Gene3D" id="1.20.120.1080">
    <property type="match status" value="1"/>
</dbReference>
<organism evidence="7 8">
    <name type="scientific">Heligmosomoides polygyrus</name>
    <name type="common">Parasitic roundworm</name>
    <dbReference type="NCBI Taxonomy" id="6339"/>
    <lineage>
        <taxon>Eukaryota</taxon>
        <taxon>Metazoa</taxon>
        <taxon>Ecdysozoa</taxon>
        <taxon>Nematoda</taxon>
        <taxon>Chromadorea</taxon>
        <taxon>Rhabditida</taxon>
        <taxon>Rhabditina</taxon>
        <taxon>Rhabditomorpha</taxon>
        <taxon>Strongyloidea</taxon>
        <taxon>Heligmosomidae</taxon>
        <taxon>Heligmosomoides</taxon>
    </lineage>
</organism>
<dbReference type="Pfam" id="PF07717">
    <property type="entry name" value="OB_NTP_bind"/>
    <property type="match status" value="1"/>
</dbReference>
<protein>
    <submittedName>
        <fullName evidence="8">HA2 domain-containing protein</fullName>
    </submittedName>
</protein>
<dbReference type="Pfam" id="PF23362">
    <property type="entry name" value="DHX37_C"/>
    <property type="match status" value="1"/>
</dbReference>
<keyword evidence="1" id="KW-0547">Nucleotide-binding</keyword>
<dbReference type="GO" id="GO:0005730">
    <property type="term" value="C:nucleolus"/>
    <property type="evidence" value="ECO:0007669"/>
    <property type="project" value="TreeGrafter"/>
</dbReference>
<sequence>LGKTLSAFPLAPAYAKVIAMANQHDLMPYAILLIAALSVREPLVPVSSIRGETEEETKEKMTATLKLRRSWCGKGPGRRLGDLLVLMRAVTHCDSEKMSPLVCAQLGMRHKAMVEIRRLRTQLTNIVNTSFKPSVDLTMDTSLPPPSDAQAQMLRQMMVAGLADRIARRVDRSAGTEEIPKGAYQTIKLEEFVFIDPCSVLYTEEPDYVIYQEIVQLNDRKCMQCVMMVDHEWLTKLAESYCNFSSMDKDTEPRYDKERDEIVRSVEVTFGPLEWRLTPVERPIPNDIMLYRYFGQFLLAGEVVPLLAQFVPKMLAPPTTMVRSWARLQKRTENLLNALAHTKEKLVEEWHKDENYLLEEYLDWLPDSLHGTVTVMWPPLESESCAVPVNCPKITRLKYDASESEMNIWLEAASTLTFTFDRILQLSPTAFWSTVVYEPDVVRTYEVDEYRLIYGFNSSVRVMASRLYYSTLAVFLRLAVFNGTVAITNLESEAHRLISKFYDAKGPTKVATARLVDEWLSTAVALCQEATTVADILCEGSLLEQKNDSVSGRLLRLRSQVYKTSIGLYRSVLVRMSDDKKACMIQSTLECQRFIFLLNENENLSELFRGSQPVFREYVERAIANACESETRRTVEELEKFGLLKGIGDVRTMNSATQQAIDEVSQIFPHLSTQYVQMVKKLREALERIKLRAYDGKQEDLIGVHGERLAPMPTSKTRVLTFFAD</sequence>
<dbReference type="Proteomes" id="UP000050761">
    <property type="component" value="Unassembled WGS sequence"/>
</dbReference>
<evidence type="ECO:0000259" key="6">
    <source>
        <dbReference type="Pfam" id="PF23362"/>
    </source>
</evidence>
<evidence type="ECO:0000256" key="3">
    <source>
        <dbReference type="ARBA" id="ARBA00022806"/>
    </source>
</evidence>
<feature type="domain" description="ATP-dependent RNA helicase DHX37-like C-terminal" evidence="6">
    <location>
        <begin position="307"/>
        <end position="380"/>
    </location>
</feature>
<evidence type="ECO:0000256" key="2">
    <source>
        <dbReference type="ARBA" id="ARBA00022801"/>
    </source>
</evidence>
<reference evidence="8" key="1">
    <citation type="submission" date="2019-09" db="UniProtKB">
        <authorList>
            <consortium name="WormBaseParasite"/>
        </authorList>
    </citation>
    <scope>IDENTIFICATION</scope>
</reference>
<dbReference type="InterPro" id="IPR056371">
    <property type="entry name" value="DHX37-like_C"/>
</dbReference>
<evidence type="ECO:0000313" key="7">
    <source>
        <dbReference type="Proteomes" id="UP000050761"/>
    </source>
</evidence>
<dbReference type="PANTHER" id="PTHR18934">
    <property type="entry name" value="ATP-DEPENDENT RNA HELICASE"/>
    <property type="match status" value="1"/>
</dbReference>
<evidence type="ECO:0000259" key="5">
    <source>
        <dbReference type="Pfam" id="PF07717"/>
    </source>
</evidence>
<dbReference type="GO" id="GO:0003723">
    <property type="term" value="F:RNA binding"/>
    <property type="evidence" value="ECO:0007669"/>
    <property type="project" value="TreeGrafter"/>
</dbReference>
<dbReference type="InterPro" id="IPR011709">
    <property type="entry name" value="DEAD-box_helicase_OB_fold"/>
</dbReference>
<keyword evidence="7" id="KW-1185">Reference proteome</keyword>
<dbReference type="WBParaSite" id="HPBE_0001025801-mRNA-1">
    <property type="protein sequence ID" value="HPBE_0001025801-mRNA-1"/>
    <property type="gene ID" value="HPBE_0001025801"/>
</dbReference>
<dbReference type="AlphaFoldDB" id="A0A183FR35"/>